<name>A0A0R2L0Q9_9LACO</name>
<protein>
    <submittedName>
        <fullName evidence="4">TetR family transcriptional regulator</fullName>
    </submittedName>
</protein>
<dbReference type="PANTHER" id="PTHR43479">
    <property type="entry name" value="ACREF/ENVCD OPERON REPRESSOR-RELATED"/>
    <property type="match status" value="1"/>
</dbReference>
<dbReference type="SUPFAM" id="SSF46689">
    <property type="entry name" value="Homeodomain-like"/>
    <property type="match status" value="1"/>
</dbReference>
<sequence length="209" mass="23589">MKDDPRIIKTLGKLQRAFVLLLKTYDVDDINVRQISDEAGVTRGAFYSHFSDKNAFVTFTMNELVDSVLKTALKDSVDYVEELNHENAHETDVLSVSKFFNNIADEYQTYTVVMSSGKLPDFTVALKQRLSVAMKDFAEYYGDKINLEGFPIDVLSSYYVDGLIGMVNLWLSDGMVYTPHYMASAAKLVLGNKNQIDSSNMVLPDFFVD</sequence>
<reference evidence="4 5" key="1">
    <citation type="journal article" date="2015" name="Genome Announc.">
        <title>Expanding the biotechnology potential of lactobacilli through comparative genomics of 213 strains and associated genera.</title>
        <authorList>
            <person name="Sun Z."/>
            <person name="Harris H.M."/>
            <person name="McCann A."/>
            <person name="Guo C."/>
            <person name="Argimon S."/>
            <person name="Zhang W."/>
            <person name="Yang X."/>
            <person name="Jeffery I.B."/>
            <person name="Cooney J.C."/>
            <person name="Kagawa T.F."/>
            <person name="Liu W."/>
            <person name="Song Y."/>
            <person name="Salvetti E."/>
            <person name="Wrobel A."/>
            <person name="Rasinkangas P."/>
            <person name="Parkhill J."/>
            <person name="Rea M.C."/>
            <person name="O'Sullivan O."/>
            <person name="Ritari J."/>
            <person name="Douillard F.P."/>
            <person name="Paul Ross R."/>
            <person name="Yang R."/>
            <person name="Briner A.E."/>
            <person name="Felis G.E."/>
            <person name="de Vos W.M."/>
            <person name="Barrangou R."/>
            <person name="Klaenhammer T.R."/>
            <person name="Caufield P.W."/>
            <person name="Cui Y."/>
            <person name="Zhang H."/>
            <person name="O'Toole P.W."/>
        </authorList>
    </citation>
    <scope>NUCLEOTIDE SEQUENCE [LARGE SCALE GENOMIC DNA]</scope>
    <source>
        <strain evidence="4 5">DSM 18001</strain>
    </source>
</reference>
<dbReference type="Proteomes" id="UP000051859">
    <property type="component" value="Unassembled WGS sequence"/>
</dbReference>
<comment type="caution">
    <text evidence="4">The sequence shown here is derived from an EMBL/GenBank/DDBJ whole genome shotgun (WGS) entry which is preliminary data.</text>
</comment>
<gene>
    <name evidence="4" type="ORF">IV81_GL000166</name>
</gene>
<dbReference type="InterPro" id="IPR050624">
    <property type="entry name" value="HTH-type_Tx_Regulator"/>
</dbReference>
<dbReference type="EMBL" id="JQBX01000001">
    <property type="protein sequence ID" value="KRN95282.1"/>
    <property type="molecule type" value="Genomic_DNA"/>
</dbReference>
<dbReference type="AlphaFoldDB" id="A0A0R2L0Q9"/>
<dbReference type="PANTHER" id="PTHR43479:SF7">
    <property type="entry name" value="TETR-FAMILY TRANSCRIPTIONAL REGULATOR"/>
    <property type="match status" value="1"/>
</dbReference>
<dbReference type="Pfam" id="PF00440">
    <property type="entry name" value="TetR_N"/>
    <property type="match status" value="1"/>
</dbReference>
<evidence type="ECO:0000313" key="5">
    <source>
        <dbReference type="Proteomes" id="UP000051859"/>
    </source>
</evidence>
<dbReference type="PROSITE" id="PS50977">
    <property type="entry name" value="HTH_TETR_2"/>
    <property type="match status" value="1"/>
</dbReference>
<dbReference type="GO" id="GO:0003677">
    <property type="term" value="F:DNA binding"/>
    <property type="evidence" value="ECO:0007669"/>
    <property type="project" value="UniProtKB-UniRule"/>
</dbReference>
<dbReference type="Pfam" id="PF14278">
    <property type="entry name" value="TetR_C_8"/>
    <property type="match status" value="1"/>
</dbReference>
<evidence type="ECO:0000313" key="4">
    <source>
        <dbReference type="EMBL" id="KRN95282.1"/>
    </source>
</evidence>
<keyword evidence="1 2" id="KW-0238">DNA-binding</keyword>
<evidence type="ECO:0000256" key="1">
    <source>
        <dbReference type="ARBA" id="ARBA00023125"/>
    </source>
</evidence>
<dbReference type="RefSeq" id="WP_057801318.1">
    <property type="nucleotide sequence ID" value="NZ_JQBX01000001.1"/>
</dbReference>
<evidence type="ECO:0000256" key="2">
    <source>
        <dbReference type="PROSITE-ProRule" id="PRU00335"/>
    </source>
</evidence>
<feature type="DNA-binding region" description="H-T-H motif" evidence="2">
    <location>
        <begin position="31"/>
        <end position="50"/>
    </location>
</feature>
<evidence type="ECO:0000259" key="3">
    <source>
        <dbReference type="PROSITE" id="PS50977"/>
    </source>
</evidence>
<dbReference type="InterPro" id="IPR009057">
    <property type="entry name" value="Homeodomain-like_sf"/>
</dbReference>
<dbReference type="PATRIC" id="fig|331679.3.peg.168"/>
<accession>A0A0R2L0Q9</accession>
<dbReference type="InterPro" id="IPR039532">
    <property type="entry name" value="TetR_C_Firmicutes"/>
</dbReference>
<organism evidence="4 5">
    <name type="scientific">Pediococcus stilesii</name>
    <dbReference type="NCBI Taxonomy" id="331679"/>
    <lineage>
        <taxon>Bacteria</taxon>
        <taxon>Bacillati</taxon>
        <taxon>Bacillota</taxon>
        <taxon>Bacilli</taxon>
        <taxon>Lactobacillales</taxon>
        <taxon>Lactobacillaceae</taxon>
        <taxon>Pediococcus</taxon>
    </lineage>
</organism>
<dbReference type="Gene3D" id="1.10.357.10">
    <property type="entry name" value="Tetracycline Repressor, domain 2"/>
    <property type="match status" value="1"/>
</dbReference>
<dbReference type="InterPro" id="IPR001647">
    <property type="entry name" value="HTH_TetR"/>
</dbReference>
<dbReference type="STRING" id="331679.IV81_GL000166"/>
<feature type="domain" description="HTH tetR-type" evidence="3">
    <location>
        <begin position="8"/>
        <end position="68"/>
    </location>
</feature>
<proteinExistence type="predicted"/>
<keyword evidence="5" id="KW-1185">Reference proteome</keyword>